<feature type="compositionally biased region" description="Basic and acidic residues" evidence="1">
    <location>
        <begin position="79"/>
        <end position="89"/>
    </location>
</feature>
<evidence type="ECO:0000256" key="1">
    <source>
        <dbReference type="SAM" id="MobiDB-lite"/>
    </source>
</evidence>
<name>A0A0M2GHV9_9ACTN</name>
<reference evidence="3" key="1">
    <citation type="submission" date="2015-02" db="EMBL/GenBank/DDBJ databases">
        <authorList>
            <person name="Ju K.-S."/>
            <person name="Doroghazi J.R."/>
            <person name="Metcalf W."/>
        </authorList>
    </citation>
    <scope>NUCLEOTIDE SEQUENCE [LARGE SCALE GENOMIC DNA]</scope>
    <source>
        <strain evidence="3">NRRL B-16380</strain>
    </source>
</reference>
<evidence type="ECO:0000313" key="3">
    <source>
        <dbReference type="Proteomes" id="UP000034786"/>
    </source>
</evidence>
<gene>
    <name evidence="2" type="ORF">UK15_22955</name>
</gene>
<evidence type="ECO:0000313" key="2">
    <source>
        <dbReference type="EMBL" id="KJK37244.1"/>
    </source>
</evidence>
<comment type="caution">
    <text evidence="2">The sequence shown here is derived from an EMBL/GenBank/DDBJ whole genome shotgun (WGS) entry which is preliminary data.</text>
</comment>
<accession>A0A0M2GHV9</accession>
<dbReference type="AlphaFoldDB" id="A0A0M2GHV9"/>
<sequence>MHHTARTAPVTSTARPRSPAAAVLAAVVLAVLATLGISGPPPGASWAVAGVTSAADCHRHDGARAGDGCDTARVVRAATRLEQHSEHPGPRGHLGTFGQSADAAPCRLPGLYEPPPGHVPSSQPHAAQDQGRAPPVFSGT</sequence>
<feature type="region of interest" description="Disordered" evidence="1">
    <location>
        <begin position="79"/>
        <end position="140"/>
    </location>
</feature>
<dbReference type="RefSeq" id="WP_031139711.1">
    <property type="nucleotide sequence ID" value="NZ_JYJH01000017.1"/>
</dbReference>
<dbReference type="PATRIC" id="fig|284040.3.peg.2506"/>
<dbReference type="EMBL" id="JYJH01000017">
    <property type="protein sequence ID" value="KJK37244.1"/>
    <property type="molecule type" value="Genomic_DNA"/>
</dbReference>
<dbReference type="STRING" id="284040.UK15_22955"/>
<proteinExistence type="predicted"/>
<protein>
    <submittedName>
        <fullName evidence="2">Uncharacterized protein</fullName>
    </submittedName>
</protein>
<dbReference type="Proteomes" id="UP000034786">
    <property type="component" value="Unassembled WGS sequence"/>
</dbReference>
<keyword evidence="3" id="KW-1185">Reference proteome</keyword>
<organism evidence="2 3">
    <name type="scientific">Streptomyces variegatus</name>
    <dbReference type="NCBI Taxonomy" id="284040"/>
    <lineage>
        <taxon>Bacteria</taxon>
        <taxon>Bacillati</taxon>
        <taxon>Actinomycetota</taxon>
        <taxon>Actinomycetes</taxon>
        <taxon>Kitasatosporales</taxon>
        <taxon>Streptomycetaceae</taxon>
        <taxon>Streptomyces</taxon>
    </lineage>
</organism>